<dbReference type="eggNOG" id="ENOG5031VNV">
    <property type="taxonomic scope" value="Bacteria"/>
</dbReference>
<reference evidence="2 3" key="1">
    <citation type="journal article" date="2011" name="BMC Genomics">
        <title>Genome-wide analysis of the role of GlnR in Streptomyces venezuelae provides new insights into global nitrogen regulation in actinomycetes.</title>
        <authorList>
            <person name="Pullan S.T."/>
            <person name="Bibb M.J."/>
            <person name="Merrick M."/>
        </authorList>
    </citation>
    <scope>NUCLEOTIDE SEQUENCE [LARGE SCALE GENOMIC DNA]</scope>
    <source>
        <strain evidence="3">ATCC 10712 / CBS 650.69 / DSM 40230 / JCM 4526 / NBRC 13096 / PD 04745</strain>
    </source>
</reference>
<protein>
    <recommendedName>
        <fullName evidence="1">Helix-turn-helix domain-containing protein</fullName>
    </recommendedName>
</protein>
<gene>
    <name evidence="2" type="ordered locus">SVEN_3977</name>
</gene>
<dbReference type="OrthoDB" id="4330189at2"/>
<keyword evidence="3" id="KW-1185">Reference proteome</keyword>
<evidence type="ECO:0000259" key="1">
    <source>
        <dbReference type="Pfam" id="PF12728"/>
    </source>
</evidence>
<sequence length="76" mass="8518">MPSVRLGLDEQLTPSEVCKEYRVFSSTQALADLRWRGEGPAYIKTSPGKAGRVFYRRSAIEKWLDERTVQTGGQAA</sequence>
<accession>F2RFW1</accession>
<dbReference type="Pfam" id="PF12728">
    <property type="entry name" value="HTH_17"/>
    <property type="match status" value="1"/>
</dbReference>
<evidence type="ECO:0000313" key="3">
    <source>
        <dbReference type="Proteomes" id="UP000006854"/>
    </source>
</evidence>
<dbReference type="HOGENOM" id="CLU_2653096_0_0_11"/>
<name>F2RFW1_STRVP</name>
<dbReference type="InterPro" id="IPR041657">
    <property type="entry name" value="HTH_17"/>
</dbReference>
<dbReference type="STRING" id="953739.SVEN_3977"/>
<organism evidence="2 3">
    <name type="scientific">Streptomyces venezuelae (strain ATCC 10712 / CBS 650.69 / DSM 40230 / JCM 4526 / NBRC 13096 / PD 04745)</name>
    <dbReference type="NCBI Taxonomy" id="953739"/>
    <lineage>
        <taxon>Bacteria</taxon>
        <taxon>Bacillati</taxon>
        <taxon>Actinomycetota</taxon>
        <taxon>Actinomycetes</taxon>
        <taxon>Kitasatosporales</taxon>
        <taxon>Streptomycetaceae</taxon>
        <taxon>Streptomyces</taxon>
    </lineage>
</organism>
<feature type="domain" description="Helix-turn-helix" evidence="1">
    <location>
        <begin position="12"/>
        <end position="67"/>
    </location>
</feature>
<dbReference type="AlphaFoldDB" id="F2RFW1"/>
<dbReference type="KEGG" id="sve:SVEN_3977"/>
<dbReference type="EMBL" id="FR845719">
    <property type="protein sequence ID" value="CCA57263.1"/>
    <property type="molecule type" value="Genomic_DNA"/>
</dbReference>
<evidence type="ECO:0000313" key="2">
    <source>
        <dbReference type="EMBL" id="CCA57263.1"/>
    </source>
</evidence>
<proteinExistence type="predicted"/>
<dbReference type="Proteomes" id="UP000006854">
    <property type="component" value="Chromosome"/>
</dbReference>